<dbReference type="PANTHER" id="PTHR14624">
    <property type="entry name" value="DFG10 PROTEIN"/>
    <property type="match status" value="1"/>
</dbReference>
<dbReference type="GO" id="GO:0102389">
    <property type="term" value="F:polyprenol reductase activity"/>
    <property type="evidence" value="ECO:0007669"/>
    <property type="project" value="UniProtKB-UniRule"/>
</dbReference>
<comment type="catalytic activity">
    <reaction evidence="8 9">
        <text>a di-trans,poly-cis-dolichal + NADP(+) = a di-trans,poly-cis-polyprenal + NADPH + H(+)</text>
        <dbReference type="Rhea" id="RHEA:80727"/>
        <dbReference type="Rhea" id="RHEA-COMP:19536"/>
        <dbReference type="Rhea" id="RHEA-COMP:19537"/>
        <dbReference type="ChEBI" id="CHEBI:15378"/>
        <dbReference type="ChEBI" id="CHEBI:57783"/>
        <dbReference type="ChEBI" id="CHEBI:58349"/>
        <dbReference type="ChEBI" id="CHEBI:231623"/>
        <dbReference type="ChEBI" id="CHEBI:231637"/>
        <dbReference type="EC" id="1.3.1.94"/>
    </reaction>
    <physiologicalReaction direction="right-to-left" evidence="8 9">
        <dbReference type="Rhea" id="RHEA:80729"/>
    </physiologicalReaction>
</comment>
<comment type="caution">
    <text evidence="11">The sequence shown here is derived from an EMBL/GenBank/DDBJ whole genome shotgun (WGS) entry which is preliminary data.</text>
</comment>
<reference evidence="11" key="1">
    <citation type="submission" date="2020-10" db="EMBL/GenBank/DDBJ databases">
        <authorList>
            <person name="Kikuchi T."/>
        </authorList>
    </citation>
    <scope>NUCLEOTIDE SEQUENCE</scope>
    <source>
        <strain evidence="11">NKZ352</strain>
    </source>
</reference>
<evidence type="ECO:0000256" key="5">
    <source>
        <dbReference type="ARBA" id="ARBA00023136"/>
    </source>
</evidence>
<feature type="transmembrane region" description="Helical" evidence="9">
    <location>
        <begin position="157"/>
        <end position="180"/>
    </location>
</feature>
<feature type="transmembrane region" description="Helical" evidence="9">
    <location>
        <begin position="119"/>
        <end position="137"/>
    </location>
</feature>
<gene>
    <name evidence="11" type="ORF">CAUJ_LOCUS12369</name>
</gene>
<name>A0A8S1HTT4_9PELO</name>
<keyword evidence="9" id="KW-0560">Oxidoreductase</keyword>
<keyword evidence="5 9" id="KW-0472">Membrane</keyword>
<feature type="transmembrane region" description="Helical" evidence="9">
    <location>
        <begin position="75"/>
        <end position="99"/>
    </location>
</feature>
<dbReference type="EMBL" id="CAJGYM010000072">
    <property type="protein sequence ID" value="CAD6196455.1"/>
    <property type="molecule type" value="Genomic_DNA"/>
</dbReference>
<dbReference type="GO" id="GO:0016095">
    <property type="term" value="P:polyprenol catabolic process"/>
    <property type="evidence" value="ECO:0007669"/>
    <property type="project" value="UniProtKB-UniRule"/>
</dbReference>
<keyword evidence="9" id="KW-0256">Endoplasmic reticulum</keyword>
<comment type="function">
    <text evidence="9">Plays a key role in early steps of protein N-linked glycosylation by being involved in the conversion of polyprenol into dolichol. Acts as a polyprenal reductase that mediates the reduction of polyprenal into dolichal in a NADP-dependent mechanism. Dolichols are required for the synthesis of dolichol-linked monosaccharides and the oligosaccharide precursor used for N-glycosylation.</text>
</comment>
<protein>
    <recommendedName>
        <fullName evidence="7 9">Polyprenal reductase</fullName>
        <ecNumber evidence="2 9">1.3.1.94</ecNumber>
    </recommendedName>
</protein>
<feature type="domain" description="3-oxo-5-alpha-steroid 4-dehydrogenase C-terminal" evidence="10">
    <location>
        <begin position="199"/>
        <end position="313"/>
    </location>
</feature>
<comment type="pathway">
    <text evidence="9">Protein modification; protein glycosylation.</text>
</comment>
<dbReference type="PROSITE" id="PS50244">
    <property type="entry name" value="S5A_REDUCTASE"/>
    <property type="match status" value="1"/>
</dbReference>
<comment type="subcellular location">
    <subcellularLocation>
        <location evidence="1">Endomembrane system</location>
        <topology evidence="1">Multi-pass membrane protein</topology>
    </subcellularLocation>
    <subcellularLocation>
        <location evidence="9">Endoplasmic reticulum membrane</location>
    </subcellularLocation>
</comment>
<dbReference type="EC" id="1.3.1.94" evidence="2 9"/>
<dbReference type="InterPro" id="IPR039698">
    <property type="entry name" value="Dfg10/SRD5A3"/>
</dbReference>
<keyword evidence="3 9" id="KW-0812">Transmembrane</keyword>
<evidence type="ECO:0000256" key="1">
    <source>
        <dbReference type="ARBA" id="ARBA00004127"/>
    </source>
</evidence>
<proteinExistence type="inferred from homology"/>
<sequence>MAPVVHEYDYAIIPWYLISVTTALAISCLFTLLAPSDWFSLIPALTTYGKAAGDLQEQPPLVRAISVPKRWFTHFYIVGVVTTVLWLQFLCAIYTQTVIPSPTLTYYLSMLTNLHIAKHLSWTTGCVALTLVLMHVLRRCYETLFVCIYSDSTMNVFHYILGLAHYIILPLSIVCEMRGVVTRNPSDFHFDISELSRTQWLGIMLFVVCNLQQNKLATRIADTRRGPRGLVRSYAHGICVGGWFNYVSCPHFLFEIAIYLTLWMVVGSGYAFKFIVFFVIVNQFFAAEITHRWYKKTFDNYPEKRKALIPFIF</sequence>
<evidence type="ECO:0000313" key="12">
    <source>
        <dbReference type="Proteomes" id="UP000835052"/>
    </source>
</evidence>
<accession>A0A8S1HTT4</accession>
<feature type="transmembrane region" description="Helical" evidence="9">
    <location>
        <begin position="12"/>
        <end position="33"/>
    </location>
</feature>
<dbReference type="GO" id="GO:0005789">
    <property type="term" value="C:endoplasmic reticulum membrane"/>
    <property type="evidence" value="ECO:0007669"/>
    <property type="project" value="UniProtKB-SubCell"/>
</dbReference>
<evidence type="ECO:0000256" key="2">
    <source>
        <dbReference type="ARBA" id="ARBA00012522"/>
    </source>
</evidence>
<evidence type="ECO:0000259" key="10">
    <source>
        <dbReference type="Pfam" id="PF02544"/>
    </source>
</evidence>
<evidence type="ECO:0000313" key="11">
    <source>
        <dbReference type="EMBL" id="CAD6196455.1"/>
    </source>
</evidence>
<dbReference type="OrthoDB" id="5788137at2759"/>
<evidence type="ECO:0000256" key="9">
    <source>
        <dbReference type="RuleBase" id="RU367081"/>
    </source>
</evidence>
<evidence type="ECO:0000256" key="6">
    <source>
        <dbReference type="ARBA" id="ARBA00046320"/>
    </source>
</evidence>
<dbReference type="Gene3D" id="1.20.120.1630">
    <property type="match status" value="1"/>
</dbReference>
<comment type="similarity">
    <text evidence="6 9">Belongs to the steroid 5-alpha reductase family. Polyprenal reductase subfamily.</text>
</comment>
<keyword evidence="12" id="KW-1185">Reference proteome</keyword>
<organism evidence="11 12">
    <name type="scientific">Caenorhabditis auriculariae</name>
    <dbReference type="NCBI Taxonomy" id="2777116"/>
    <lineage>
        <taxon>Eukaryota</taxon>
        <taxon>Metazoa</taxon>
        <taxon>Ecdysozoa</taxon>
        <taxon>Nematoda</taxon>
        <taxon>Chromadorea</taxon>
        <taxon>Rhabditida</taxon>
        <taxon>Rhabditina</taxon>
        <taxon>Rhabditomorpha</taxon>
        <taxon>Rhabditoidea</taxon>
        <taxon>Rhabditidae</taxon>
        <taxon>Peloderinae</taxon>
        <taxon>Caenorhabditis</taxon>
    </lineage>
</organism>
<evidence type="ECO:0000256" key="3">
    <source>
        <dbReference type="ARBA" id="ARBA00022692"/>
    </source>
</evidence>
<dbReference type="GO" id="GO:0003865">
    <property type="term" value="F:3-oxo-5-alpha-steroid 4-dehydrogenase activity"/>
    <property type="evidence" value="ECO:0007669"/>
    <property type="project" value="TreeGrafter"/>
</dbReference>
<evidence type="ECO:0000256" key="4">
    <source>
        <dbReference type="ARBA" id="ARBA00022989"/>
    </source>
</evidence>
<dbReference type="AlphaFoldDB" id="A0A8S1HTT4"/>
<dbReference type="Pfam" id="PF02544">
    <property type="entry name" value="Steroid_dh"/>
    <property type="match status" value="1"/>
</dbReference>
<keyword evidence="4 9" id="KW-1133">Transmembrane helix</keyword>
<dbReference type="GO" id="GO:0160198">
    <property type="term" value="F:polyprenal reductase activity"/>
    <property type="evidence" value="ECO:0007669"/>
    <property type="project" value="UniProtKB-EC"/>
</dbReference>
<keyword evidence="9" id="KW-0521">NADP</keyword>
<evidence type="ECO:0000256" key="8">
    <source>
        <dbReference type="ARBA" id="ARBA00049427"/>
    </source>
</evidence>
<evidence type="ECO:0000256" key="7">
    <source>
        <dbReference type="ARBA" id="ARBA00047186"/>
    </source>
</evidence>
<dbReference type="Proteomes" id="UP000835052">
    <property type="component" value="Unassembled WGS sequence"/>
</dbReference>
<feature type="transmembrane region" description="Helical" evidence="9">
    <location>
        <begin position="258"/>
        <end position="286"/>
    </location>
</feature>
<feature type="transmembrane region" description="Helical" evidence="9">
    <location>
        <begin position="229"/>
        <end position="246"/>
    </location>
</feature>
<dbReference type="PANTHER" id="PTHR14624:SF0">
    <property type="entry name" value="POLYPRENOL REDUCTASE"/>
    <property type="match status" value="1"/>
</dbReference>
<dbReference type="InterPro" id="IPR001104">
    <property type="entry name" value="3-oxo-5_a-steroid_4-DH_C"/>
</dbReference>
<dbReference type="GO" id="GO:0006488">
    <property type="term" value="P:dolichol-linked oligosaccharide biosynthetic process"/>
    <property type="evidence" value="ECO:0007669"/>
    <property type="project" value="UniProtKB-UniRule"/>
</dbReference>